<organism evidence="2">
    <name type="scientific">freshwater metagenome</name>
    <dbReference type="NCBI Taxonomy" id="449393"/>
    <lineage>
        <taxon>unclassified sequences</taxon>
        <taxon>metagenomes</taxon>
        <taxon>ecological metagenomes</taxon>
    </lineage>
</organism>
<proteinExistence type="predicted"/>
<name>A0A6J6EXJ9_9ZZZZ</name>
<feature type="transmembrane region" description="Helical" evidence="1">
    <location>
        <begin position="27"/>
        <end position="46"/>
    </location>
</feature>
<keyword evidence="1" id="KW-1133">Transmembrane helix</keyword>
<protein>
    <submittedName>
        <fullName evidence="2">Unannotated protein</fullName>
    </submittedName>
</protein>
<evidence type="ECO:0000313" key="2">
    <source>
        <dbReference type="EMBL" id="CAB4579414.1"/>
    </source>
</evidence>
<dbReference type="EMBL" id="CAEZTT010000089">
    <property type="protein sequence ID" value="CAB4579414.1"/>
    <property type="molecule type" value="Genomic_DNA"/>
</dbReference>
<keyword evidence="1" id="KW-0812">Transmembrane</keyword>
<dbReference type="AlphaFoldDB" id="A0A6J6EXJ9"/>
<accession>A0A6J6EXJ9</accession>
<gene>
    <name evidence="2" type="ORF">UFOPK1726_00799</name>
</gene>
<evidence type="ECO:0000256" key="1">
    <source>
        <dbReference type="SAM" id="Phobius"/>
    </source>
</evidence>
<sequence>MAWLHADSVWLFTGLLIANMILSRNEFLVRIVAVVVVQVLVGYSQWFTGLPWALVAVHVALAMVLLVWLTKYQALVKQGAL</sequence>
<reference evidence="2" key="1">
    <citation type="submission" date="2020-05" db="EMBL/GenBank/DDBJ databases">
        <authorList>
            <person name="Chiriac C."/>
            <person name="Salcher M."/>
            <person name="Ghai R."/>
            <person name="Kavagutti S V."/>
        </authorList>
    </citation>
    <scope>NUCLEOTIDE SEQUENCE</scope>
</reference>
<keyword evidence="1" id="KW-0472">Membrane</keyword>
<feature type="transmembrane region" description="Helical" evidence="1">
    <location>
        <begin position="52"/>
        <end position="69"/>
    </location>
</feature>